<proteinExistence type="predicted"/>
<sequence>MFRHLCLSEITEHFCDAYGETECSFFKILLVSYQLSPWKETSGVYCPPVEI</sequence>
<gene>
    <name evidence="1" type="ORF">dnm_085220</name>
</gene>
<organism evidence="1 2">
    <name type="scientific">Desulfonema magnum</name>
    <dbReference type="NCBI Taxonomy" id="45655"/>
    <lineage>
        <taxon>Bacteria</taxon>
        <taxon>Pseudomonadati</taxon>
        <taxon>Thermodesulfobacteriota</taxon>
        <taxon>Desulfobacteria</taxon>
        <taxon>Desulfobacterales</taxon>
        <taxon>Desulfococcaceae</taxon>
        <taxon>Desulfonema</taxon>
    </lineage>
</organism>
<evidence type="ECO:0000313" key="2">
    <source>
        <dbReference type="Proteomes" id="UP000663722"/>
    </source>
</evidence>
<dbReference type="AlphaFoldDB" id="A0A975GSY8"/>
<dbReference type="KEGG" id="dmm:dnm_085220"/>
<accession>A0A975GSY8</accession>
<protein>
    <submittedName>
        <fullName evidence="1">Uncharacterized protein</fullName>
    </submittedName>
</protein>
<dbReference type="EMBL" id="CP061800">
    <property type="protein sequence ID" value="QTA92442.1"/>
    <property type="molecule type" value="Genomic_DNA"/>
</dbReference>
<reference evidence="1" key="1">
    <citation type="journal article" date="2021" name="Microb. Physiol.">
        <title>Proteogenomic Insights into the Physiology of Marine, Sulfate-Reducing, Filamentous Desulfonema limicola and Desulfonema magnum.</title>
        <authorList>
            <person name="Schnaars V."/>
            <person name="Wohlbrand L."/>
            <person name="Scheve S."/>
            <person name="Hinrichs C."/>
            <person name="Reinhardt R."/>
            <person name="Rabus R."/>
        </authorList>
    </citation>
    <scope>NUCLEOTIDE SEQUENCE</scope>
    <source>
        <strain evidence="1">4be13</strain>
    </source>
</reference>
<keyword evidence="2" id="KW-1185">Reference proteome</keyword>
<name>A0A975GSY8_9BACT</name>
<dbReference type="Proteomes" id="UP000663722">
    <property type="component" value="Chromosome"/>
</dbReference>
<evidence type="ECO:0000313" key="1">
    <source>
        <dbReference type="EMBL" id="QTA92442.1"/>
    </source>
</evidence>